<evidence type="ECO:0000313" key="13">
    <source>
        <dbReference type="Proteomes" id="UP000832041"/>
    </source>
</evidence>
<dbReference type="Gene3D" id="3.60.10.10">
    <property type="entry name" value="Endonuclease/exonuclease/phosphatase"/>
    <property type="match status" value="1"/>
</dbReference>
<comment type="cofactor">
    <cofactor evidence="1">
        <name>Mn(2+)</name>
        <dbReference type="ChEBI" id="CHEBI:29035"/>
    </cofactor>
</comment>
<keyword evidence="7" id="KW-0460">Magnesium</keyword>
<dbReference type="PANTHER" id="PTHR15822:SF4">
    <property type="entry name" value="TYROSYL-DNA PHOSPHODIESTERASE 2"/>
    <property type="match status" value="1"/>
</dbReference>
<dbReference type="InterPro" id="IPR036691">
    <property type="entry name" value="Endo/exonu/phosph_ase_sf"/>
</dbReference>
<comment type="cofactor">
    <cofactor evidence="2">
        <name>Mg(2+)</name>
        <dbReference type="ChEBI" id="CHEBI:18420"/>
    </cofactor>
</comment>
<protein>
    <submittedName>
        <fullName evidence="12">DUF504 domain-containing protein</fullName>
    </submittedName>
</protein>
<feature type="domain" description="Endonuclease/exonuclease/phosphatase" evidence="10">
    <location>
        <begin position="123"/>
        <end position="357"/>
    </location>
</feature>
<proteinExistence type="predicted"/>
<keyword evidence="6" id="KW-0378">Hydrolase</keyword>
<evidence type="ECO:0000256" key="3">
    <source>
        <dbReference type="ARBA" id="ARBA00022722"/>
    </source>
</evidence>
<dbReference type="SUPFAM" id="SSF56219">
    <property type="entry name" value="DNase I-like"/>
    <property type="match status" value="1"/>
</dbReference>
<dbReference type="Gene3D" id="3.30.460.10">
    <property type="entry name" value="Beta Polymerase, domain 2"/>
    <property type="match status" value="1"/>
</dbReference>
<sequence length="956" mass="102048">MRTSEEIYHRVRWDPRFDPERFVLGVHDRSGQTKRVRLTDFTPGGDIPWHRILFIEADGEVVWDRATGVDRIDGSTAGRVRRPRRLTAPFFVLRPPHAWRPGTGWRPAEPAGEAPPVARLRVLTWNTLWDRYDGDRIDTARRRPLLLEALRRADADVIALQEVEPDLLDLLCREPWVRDRYTLSLDPHGRDTAEYGLLLLSRLPVTEAGLCALGPHKAAAALVVATADGPITVAATHLTSDHTVDGAARRTAELALLAEALPVAGTDVVLVGDFNDGDPALASRLGLDDAWTQVHGADDHTPTFDPGANPLAALSSRTGRAARLDRVLLRGTGLHATAARLLGDAPATGDGLFASDHYGVVADIAVGGSGDTPSDVLDTAPSTRTALVWLPPEEPRPTPQHLCGHHHPDADRWPPHVPVLSGFVPEADFERAAPLLAEAAATVAPFDTRLRGTGVPARRGHATAQLDPALSEAGPWQQLRAALRRRFPRCGTDGTDPTPHPVPGRAAAPDRSTAEHAAQPPDTAARVSELVLLSRRGGEPMRPRATVALGTGEVRWLDEPAPAPAETPAPAPPTAGAAAPRDTEEARLVARLAEALPEATLHLVGSRRMGCARTGSDLDLVAALPGQADLDALAARVSALPGSSRVRHITGARTPGLRLRLGPVPVDLVVVATGEVDPAEAVARRTELGDAAAAALSAVSDAEAVRAAVDGRHTAFAALARDVRAWAFARGLDCAPFGGLPGLAWTVLAARTVRDSGADDGPDTLLGRFFAEWAAWDWRRPVTLPTAPRAHVPAAPVRILTPTAPVRSCTGQVDESLRDLLDQELYRAWETVEEAARTGTDPRPALCGPPPLHRRHAAWAVVEVRPLPGEHVDTALGRVRGRMRALLTALAEAGVADAHAWPRPFTADPRQVCFAVGLGRTPPDAAALADVTGPWRARLPGVRVHRADGGQVPTLR</sequence>
<dbReference type="EMBL" id="CP051627">
    <property type="protein sequence ID" value="UPT20342.1"/>
    <property type="molecule type" value="Genomic_DNA"/>
</dbReference>
<dbReference type="RefSeq" id="WP_248592597.1">
    <property type="nucleotide sequence ID" value="NZ_BAABEB010000012.1"/>
</dbReference>
<feature type="compositionally biased region" description="Pro residues" evidence="9">
    <location>
        <begin position="561"/>
        <end position="573"/>
    </location>
</feature>
<gene>
    <name evidence="12" type="ORF">FOF52_04655</name>
</gene>
<evidence type="ECO:0000256" key="4">
    <source>
        <dbReference type="ARBA" id="ARBA00022723"/>
    </source>
</evidence>
<evidence type="ECO:0000256" key="9">
    <source>
        <dbReference type="SAM" id="MobiDB-lite"/>
    </source>
</evidence>
<reference evidence="12 13" key="1">
    <citation type="submission" date="2020-04" db="EMBL/GenBank/DDBJ databases">
        <title>Thermobifida alba genome sequencing and assembly.</title>
        <authorList>
            <person name="Luzics S."/>
            <person name="Horvath B."/>
            <person name="Nagy I."/>
            <person name="Toth A."/>
            <person name="Nagy I."/>
            <person name="Kukolya J."/>
        </authorList>
    </citation>
    <scope>NUCLEOTIDE SEQUENCE [LARGE SCALE GENOMIC DNA]</scope>
    <source>
        <strain evidence="12 13">DSM 43795</strain>
    </source>
</reference>
<dbReference type="Gene3D" id="1.10.1410.10">
    <property type="match status" value="1"/>
</dbReference>
<dbReference type="PANTHER" id="PTHR15822">
    <property type="entry name" value="TRAF AND TNF RECEPTOR-ASSOCIATED PROTEIN"/>
    <property type="match status" value="1"/>
</dbReference>
<dbReference type="SUPFAM" id="SSF81631">
    <property type="entry name" value="PAP/OAS1 substrate-binding domain"/>
    <property type="match status" value="1"/>
</dbReference>
<dbReference type="InterPro" id="IPR051547">
    <property type="entry name" value="TDP2-like"/>
</dbReference>
<feature type="region of interest" description="Disordered" evidence="9">
    <location>
        <begin position="558"/>
        <end position="584"/>
    </location>
</feature>
<feature type="domain" description="MJ1316 RNA cyclic group end recognition" evidence="11">
    <location>
        <begin position="1"/>
        <end position="65"/>
    </location>
</feature>
<evidence type="ECO:0000256" key="5">
    <source>
        <dbReference type="ARBA" id="ARBA00022763"/>
    </source>
</evidence>
<dbReference type="InterPro" id="IPR043519">
    <property type="entry name" value="NT_sf"/>
</dbReference>
<evidence type="ECO:0000259" key="10">
    <source>
        <dbReference type="Pfam" id="PF03372"/>
    </source>
</evidence>
<keyword evidence="3" id="KW-0540">Nuclease</keyword>
<keyword evidence="13" id="KW-1185">Reference proteome</keyword>
<dbReference type="SUPFAM" id="SSF81301">
    <property type="entry name" value="Nucleotidyltransferase"/>
    <property type="match status" value="1"/>
</dbReference>
<organism evidence="12 13">
    <name type="scientific">Thermobifida alba</name>
    <name type="common">Thermomonospora alba</name>
    <dbReference type="NCBI Taxonomy" id="53522"/>
    <lineage>
        <taxon>Bacteria</taxon>
        <taxon>Bacillati</taxon>
        <taxon>Actinomycetota</taxon>
        <taxon>Actinomycetes</taxon>
        <taxon>Streptosporangiales</taxon>
        <taxon>Nocardiopsidaceae</taxon>
        <taxon>Thermobifida</taxon>
    </lineage>
</organism>
<evidence type="ECO:0000256" key="2">
    <source>
        <dbReference type="ARBA" id="ARBA00001946"/>
    </source>
</evidence>
<dbReference type="InterPro" id="IPR005135">
    <property type="entry name" value="Endo/exonuclease/phosphatase"/>
</dbReference>
<accession>A0ABY4L2R3</accession>
<evidence type="ECO:0000313" key="12">
    <source>
        <dbReference type="EMBL" id="UPT20342.1"/>
    </source>
</evidence>
<feature type="region of interest" description="Disordered" evidence="9">
    <location>
        <begin position="488"/>
        <end position="526"/>
    </location>
</feature>
<evidence type="ECO:0000256" key="1">
    <source>
        <dbReference type="ARBA" id="ARBA00001936"/>
    </source>
</evidence>
<evidence type="ECO:0000259" key="11">
    <source>
        <dbReference type="Pfam" id="PF04457"/>
    </source>
</evidence>
<dbReference type="Pfam" id="PF13563">
    <property type="entry name" value="2_5_RNA_ligase2"/>
    <property type="match status" value="1"/>
</dbReference>
<dbReference type="Proteomes" id="UP000832041">
    <property type="component" value="Chromosome"/>
</dbReference>
<dbReference type="InterPro" id="IPR040459">
    <property type="entry name" value="MJ1316"/>
</dbReference>
<evidence type="ECO:0000256" key="7">
    <source>
        <dbReference type="ARBA" id="ARBA00022842"/>
    </source>
</evidence>
<dbReference type="CDD" id="cd09080">
    <property type="entry name" value="TDP2"/>
    <property type="match status" value="1"/>
</dbReference>
<keyword evidence="8" id="KW-0234">DNA repair</keyword>
<keyword evidence="5" id="KW-0227">DNA damage</keyword>
<evidence type="ECO:0000256" key="8">
    <source>
        <dbReference type="ARBA" id="ARBA00023204"/>
    </source>
</evidence>
<dbReference type="Pfam" id="PF03372">
    <property type="entry name" value="Exo_endo_phos"/>
    <property type="match status" value="1"/>
</dbReference>
<name>A0ABY4L2R3_THEAE</name>
<dbReference type="Gene3D" id="3.90.1140.10">
    <property type="entry name" value="Cyclic phosphodiesterase"/>
    <property type="match status" value="1"/>
</dbReference>
<keyword evidence="4" id="KW-0479">Metal-binding</keyword>
<dbReference type="Pfam" id="PF04457">
    <property type="entry name" value="MJ1316"/>
    <property type="match status" value="1"/>
</dbReference>
<evidence type="ECO:0000256" key="6">
    <source>
        <dbReference type="ARBA" id="ARBA00022801"/>
    </source>
</evidence>
<feature type="region of interest" description="Disordered" evidence="9">
    <location>
        <begin position="454"/>
        <end position="473"/>
    </location>
</feature>